<dbReference type="SUPFAM" id="SSF50939">
    <property type="entry name" value="Sialidases"/>
    <property type="match status" value="1"/>
</dbReference>
<dbReference type="AlphaFoldDB" id="A0AAJ1TZT0"/>
<organism evidence="1 2">
    <name type="scientific">Nocardioides zeae</name>
    <dbReference type="NCBI Taxonomy" id="1457234"/>
    <lineage>
        <taxon>Bacteria</taxon>
        <taxon>Bacillati</taxon>
        <taxon>Actinomycetota</taxon>
        <taxon>Actinomycetes</taxon>
        <taxon>Propionibacteriales</taxon>
        <taxon>Nocardioidaceae</taxon>
        <taxon>Nocardioides</taxon>
    </lineage>
</organism>
<sequence length="402" mass="40306">MDGRRSRTLVAIGAVTGAVLLVGGVVGMVDGAGSGPPRPGGDDTGGAVAAPTTTTWEVGTATPVDAAAFVARQDVMTFGSATTAAGDVATVWGEQGGPRYPDAPAPVWALALRPADGPEVTLLLPGSDRPPALLPYGDGFLLADQDSGALTAVDVDGGTTQPAETGAFGVAAGDVAVVTPQRDAVRVFSPERDAVQTLPRPDVDALGSAAVTGDGTIVATWSRFEGAPTTDRGAEAGVATWDGRRWDVVELDRTPPSGSGLGASTTSGTVAAAGRHVVATTAESVEASAVRTIWTSDDGGATWEQQDRTPFPATLVDVATTAVGTVVGTGVPADLARDGIVRLPAGGPASGVAGPELMSSTDGDRVLWWAGDALWGRGVDGDGLWRSADDGRAWTAVPPAGR</sequence>
<gene>
    <name evidence="1" type="ORF">QE405_000364</name>
</gene>
<comment type="caution">
    <text evidence="1">The sequence shown here is derived from an EMBL/GenBank/DDBJ whole genome shotgun (WGS) entry which is preliminary data.</text>
</comment>
<evidence type="ECO:0000313" key="1">
    <source>
        <dbReference type="EMBL" id="MDQ1103080.1"/>
    </source>
</evidence>
<dbReference type="RefSeq" id="WP_307198524.1">
    <property type="nucleotide sequence ID" value="NZ_JAUTAN010000001.1"/>
</dbReference>
<evidence type="ECO:0000313" key="2">
    <source>
        <dbReference type="Proteomes" id="UP001239215"/>
    </source>
</evidence>
<proteinExistence type="predicted"/>
<dbReference type="InterPro" id="IPR036278">
    <property type="entry name" value="Sialidase_sf"/>
</dbReference>
<reference evidence="1" key="1">
    <citation type="submission" date="2023-07" db="EMBL/GenBank/DDBJ databases">
        <title>Functional and genomic diversity of the sorghum phyllosphere microbiome.</title>
        <authorList>
            <person name="Shade A."/>
        </authorList>
    </citation>
    <scope>NUCLEOTIDE SEQUENCE</scope>
    <source>
        <strain evidence="1">SORGH_AS_1067</strain>
    </source>
</reference>
<protein>
    <submittedName>
        <fullName evidence="1">Uncharacterized protein</fullName>
    </submittedName>
</protein>
<accession>A0AAJ1TZT0</accession>
<dbReference type="EMBL" id="JAUTAN010000001">
    <property type="protein sequence ID" value="MDQ1103080.1"/>
    <property type="molecule type" value="Genomic_DNA"/>
</dbReference>
<name>A0AAJ1TZT0_9ACTN</name>
<dbReference type="Proteomes" id="UP001239215">
    <property type="component" value="Unassembled WGS sequence"/>
</dbReference>